<dbReference type="RefSeq" id="WP_120331594.1">
    <property type="nucleotide sequence ID" value="NZ_RAQQ01000027.1"/>
</dbReference>
<protein>
    <submittedName>
        <fullName evidence="1">Uncharacterized protein</fullName>
    </submittedName>
</protein>
<sequence length="234" mass="25829">MSGYYLAPSLAVLRAEINQRWPHRDKASDGWIGDTRHQAGKSDHNPNARGSVNAIDVDKDGVDVAAIIAAVERHPSTHYWIFNRQIADRDDGWRRRPYSGENPHDKHLHVSIRQSRTAEQDQRPWGLLEDDMDRAEFLAHFRAAIADDSIVRSLRAIPWQYVGGGIPEGFSTLKVLNDTYGLAAQAARAAGVDVDEQEIVAGVLAGLTPEKIAAAVPDGLARDVVDELTRRLAS</sequence>
<dbReference type="OrthoDB" id="7671932at2"/>
<organism evidence="1 2">
    <name type="scientific">Micromonospora globbae</name>
    <dbReference type="NCBI Taxonomy" id="1894969"/>
    <lineage>
        <taxon>Bacteria</taxon>
        <taxon>Bacillati</taxon>
        <taxon>Actinomycetota</taxon>
        <taxon>Actinomycetes</taxon>
        <taxon>Micromonosporales</taxon>
        <taxon>Micromonosporaceae</taxon>
        <taxon>Micromonospora</taxon>
    </lineage>
</organism>
<comment type="caution">
    <text evidence="1">The sequence shown here is derived from an EMBL/GenBank/DDBJ whole genome shotgun (WGS) entry which is preliminary data.</text>
</comment>
<dbReference type="Proteomes" id="UP000285744">
    <property type="component" value="Unassembled WGS sequence"/>
</dbReference>
<name>A0A420ETV5_9ACTN</name>
<reference evidence="1 2" key="1">
    <citation type="journal article" date="2018" name="Int. J. Syst. Evol. Microbiol.">
        <title>Micromonospora globbae sp. nov., an endophytic actinomycete isolated from roots of Globba winitii C. H. Wright.</title>
        <authorList>
            <person name="Kuncharoen N."/>
            <person name="Pittayakhajonwut P."/>
            <person name="Tanasupawat S."/>
        </authorList>
    </citation>
    <scope>NUCLEOTIDE SEQUENCE [LARGE SCALE GENOMIC DNA]</scope>
    <source>
        <strain evidence="1 2">WPS1-2</strain>
    </source>
</reference>
<proteinExistence type="predicted"/>
<evidence type="ECO:0000313" key="1">
    <source>
        <dbReference type="EMBL" id="RKF24144.1"/>
    </source>
</evidence>
<dbReference type="EMBL" id="RAQQ01000027">
    <property type="protein sequence ID" value="RKF24144.1"/>
    <property type="molecule type" value="Genomic_DNA"/>
</dbReference>
<evidence type="ECO:0000313" key="2">
    <source>
        <dbReference type="Proteomes" id="UP000285744"/>
    </source>
</evidence>
<dbReference type="AlphaFoldDB" id="A0A420ETV5"/>
<gene>
    <name evidence="1" type="ORF">D7I43_28080</name>
</gene>
<accession>A0A420ETV5</accession>